<evidence type="ECO:0000256" key="12">
    <source>
        <dbReference type="ARBA" id="ARBA00049244"/>
    </source>
</evidence>
<evidence type="ECO:0000256" key="10">
    <source>
        <dbReference type="ARBA" id="ARBA00023125"/>
    </source>
</evidence>
<evidence type="ECO:0000256" key="1">
    <source>
        <dbReference type="ARBA" id="ARBA00001946"/>
    </source>
</evidence>
<reference evidence="14" key="1">
    <citation type="journal article" date="2020" name="Nature">
        <title>Giant virus diversity and host interactions through global metagenomics.</title>
        <authorList>
            <person name="Schulz F."/>
            <person name="Roux S."/>
            <person name="Paez-Espino D."/>
            <person name="Jungbluth S."/>
            <person name="Walsh D.A."/>
            <person name="Denef V.J."/>
            <person name="McMahon K.D."/>
            <person name="Konstantinidis K.T."/>
            <person name="Eloe-Fadrosh E.A."/>
            <person name="Kyrpides N.C."/>
            <person name="Woyke T."/>
        </authorList>
    </citation>
    <scope>NUCLEOTIDE SEQUENCE</scope>
    <source>
        <strain evidence="14">GVMAG-M-3300014204-73</strain>
    </source>
</reference>
<dbReference type="AlphaFoldDB" id="A0A6C0BK46"/>
<dbReference type="InterPro" id="IPR022312">
    <property type="entry name" value="DNA_pol_X"/>
</dbReference>
<dbReference type="InterPro" id="IPR028207">
    <property type="entry name" value="DNA_pol_B_palm_palm"/>
</dbReference>
<keyword evidence="9" id="KW-0239">DNA-directed DNA polymerase</keyword>
<keyword evidence="11" id="KW-0234">DNA repair</keyword>
<dbReference type="PRINTS" id="PR00869">
    <property type="entry name" value="DNAPOLX"/>
</dbReference>
<dbReference type="GO" id="GO:0006284">
    <property type="term" value="P:base-excision repair"/>
    <property type="evidence" value="ECO:0007669"/>
    <property type="project" value="TreeGrafter"/>
</dbReference>
<dbReference type="GO" id="GO:0003887">
    <property type="term" value="F:DNA-directed DNA polymerase activity"/>
    <property type="evidence" value="ECO:0007669"/>
    <property type="project" value="UniProtKB-KW"/>
</dbReference>
<dbReference type="InterPro" id="IPR018944">
    <property type="entry name" value="DNA_pol_lambd_fingers_domain"/>
</dbReference>
<keyword evidence="7" id="KW-0227">DNA damage</keyword>
<dbReference type="FunFam" id="3.30.210.10:FF:000002">
    <property type="entry name" value="DNA polymerase"/>
    <property type="match status" value="1"/>
</dbReference>
<evidence type="ECO:0000256" key="5">
    <source>
        <dbReference type="ARBA" id="ARBA00022695"/>
    </source>
</evidence>
<evidence type="ECO:0000256" key="2">
    <source>
        <dbReference type="ARBA" id="ARBA00012417"/>
    </source>
</evidence>
<dbReference type="GO" id="GO:0006303">
    <property type="term" value="P:double-strand break repair via nonhomologous end joining"/>
    <property type="evidence" value="ECO:0007669"/>
    <property type="project" value="TreeGrafter"/>
</dbReference>
<keyword evidence="10" id="KW-0238">DNA-binding</keyword>
<keyword evidence="3" id="KW-0963">Cytoplasm</keyword>
<protein>
    <recommendedName>
        <fullName evidence="2">DNA-directed DNA polymerase</fullName>
        <ecNumber evidence="2">2.7.7.7</ecNumber>
    </recommendedName>
</protein>
<dbReference type="InterPro" id="IPR010996">
    <property type="entry name" value="HHH_MUS81"/>
</dbReference>
<feature type="domain" description="DNA-directed DNA polymerase X" evidence="13">
    <location>
        <begin position="45"/>
        <end position="382"/>
    </location>
</feature>
<name>A0A6C0BK46_9ZZZZ</name>
<keyword evidence="5" id="KW-0548">Nucleotidyltransferase</keyword>
<dbReference type="EC" id="2.7.7.7" evidence="2"/>
<dbReference type="SUPFAM" id="SSF81301">
    <property type="entry name" value="Nucleotidyltransferase"/>
    <property type="match status" value="1"/>
</dbReference>
<accession>A0A6C0BK46</accession>
<evidence type="ECO:0000259" key="13">
    <source>
        <dbReference type="SMART" id="SM00483"/>
    </source>
</evidence>
<dbReference type="Gene3D" id="1.10.150.110">
    <property type="entry name" value="DNA polymerase beta, N-terminal domain-like"/>
    <property type="match status" value="1"/>
</dbReference>
<evidence type="ECO:0000256" key="9">
    <source>
        <dbReference type="ARBA" id="ARBA00022932"/>
    </source>
</evidence>
<dbReference type="InterPro" id="IPR037160">
    <property type="entry name" value="DNA_Pol_thumb_sf"/>
</dbReference>
<dbReference type="InterPro" id="IPR029398">
    <property type="entry name" value="PolB_thumb"/>
</dbReference>
<dbReference type="InterPro" id="IPR002008">
    <property type="entry name" value="DNA_pol_X_beta-like"/>
</dbReference>
<evidence type="ECO:0000256" key="6">
    <source>
        <dbReference type="ARBA" id="ARBA00022723"/>
    </source>
</evidence>
<dbReference type="InterPro" id="IPR043519">
    <property type="entry name" value="NT_sf"/>
</dbReference>
<proteinExistence type="predicted"/>
<evidence type="ECO:0000256" key="8">
    <source>
        <dbReference type="ARBA" id="ARBA00022842"/>
    </source>
</evidence>
<dbReference type="Pfam" id="PF10391">
    <property type="entry name" value="DNA_pol_lambd_f"/>
    <property type="match status" value="1"/>
</dbReference>
<dbReference type="GO" id="GO:0003677">
    <property type="term" value="F:DNA binding"/>
    <property type="evidence" value="ECO:0007669"/>
    <property type="project" value="UniProtKB-KW"/>
</dbReference>
<dbReference type="InterPro" id="IPR002054">
    <property type="entry name" value="DNA-dir_DNA_pol_X"/>
</dbReference>
<dbReference type="SUPFAM" id="SSF47802">
    <property type="entry name" value="DNA polymerase beta, N-terminal domain-like"/>
    <property type="match status" value="1"/>
</dbReference>
<dbReference type="GO" id="GO:0046872">
    <property type="term" value="F:metal ion binding"/>
    <property type="evidence" value="ECO:0007669"/>
    <property type="project" value="UniProtKB-KW"/>
</dbReference>
<evidence type="ECO:0000313" key="14">
    <source>
        <dbReference type="EMBL" id="QHS92392.1"/>
    </source>
</evidence>
<evidence type="ECO:0000256" key="11">
    <source>
        <dbReference type="ARBA" id="ARBA00023204"/>
    </source>
</evidence>
<evidence type="ECO:0000256" key="7">
    <source>
        <dbReference type="ARBA" id="ARBA00022763"/>
    </source>
</evidence>
<keyword evidence="4" id="KW-0808">Transferase</keyword>
<dbReference type="Pfam" id="PF14791">
    <property type="entry name" value="DNA_pol_B_thumb"/>
    <property type="match status" value="1"/>
</dbReference>
<comment type="cofactor">
    <cofactor evidence="1">
        <name>Mg(2+)</name>
        <dbReference type="ChEBI" id="CHEBI:18420"/>
    </cofactor>
</comment>
<dbReference type="Pfam" id="PF14792">
    <property type="entry name" value="DNA_pol_B_palm"/>
    <property type="match status" value="1"/>
</dbReference>
<organism evidence="14">
    <name type="scientific">viral metagenome</name>
    <dbReference type="NCBI Taxonomy" id="1070528"/>
    <lineage>
        <taxon>unclassified sequences</taxon>
        <taxon>metagenomes</taxon>
        <taxon>organismal metagenomes</taxon>
    </lineage>
</organism>
<dbReference type="SUPFAM" id="SSF81585">
    <property type="entry name" value="PsbU/PolX domain-like"/>
    <property type="match status" value="1"/>
</dbReference>
<dbReference type="PANTHER" id="PTHR11276:SF42">
    <property type="entry name" value="DNA POLYMERASE BETA"/>
    <property type="match status" value="1"/>
</dbReference>
<dbReference type="Gene3D" id="1.10.150.20">
    <property type="entry name" value="5' to 3' exonuclease, C-terminal subdomain"/>
    <property type="match status" value="1"/>
</dbReference>
<evidence type="ECO:0000256" key="4">
    <source>
        <dbReference type="ARBA" id="ARBA00022679"/>
    </source>
</evidence>
<comment type="catalytic activity">
    <reaction evidence="12">
        <text>DNA(n) + a 2'-deoxyribonucleoside 5'-triphosphate = DNA(n+1) + diphosphate</text>
        <dbReference type="Rhea" id="RHEA:22508"/>
        <dbReference type="Rhea" id="RHEA-COMP:17339"/>
        <dbReference type="Rhea" id="RHEA-COMP:17340"/>
        <dbReference type="ChEBI" id="CHEBI:33019"/>
        <dbReference type="ChEBI" id="CHEBI:61560"/>
        <dbReference type="ChEBI" id="CHEBI:173112"/>
        <dbReference type="EC" id="2.7.7.7"/>
    </reaction>
</comment>
<dbReference type="Gene3D" id="3.30.210.10">
    <property type="entry name" value="DNA polymerase, thumb domain"/>
    <property type="match status" value="1"/>
</dbReference>
<dbReference type="GO" id="GO:0005634">
    <property type="term" value="C:nucleus"/>
    <property type="evidence" value="ECO:0007669"/>
    <property type="project" value="TreeGrafter"/>
</dbReference>
<sequence length="384" mass="43201">MATTPTTTVKHVIRLKRVEAPAPMVSTKIDLRQYGTQKISETPQSHGKQLVIDVLSQLIDHTQQVKNSSTGEEKQKQGFRISQFKKAISSLKSFDGEITTGRQAKELPGIGKGIADRIDIILRTGTLPELTEVPEMDATTRLINELTTVTGIGEANANKFIEQGVTSLDDLRLKASSGIVKLTHHMQMGLKYYHDFQQKIPFGEIVELGTKMKECVHQIFPEILVEICGSHRRLRPMSGDIDVLMATPTIMTENDLIKTQVHYLKEIVKSLKNVGFLVDDLTSQGDTKYMGVCMHPNVKVGRHVDIRLVTYDSFYPAIVYFTGSMMLNKVMRTIALQKGYTLNEYGLYRFVNGQKDVKVVVNSEKAIFDLLDLVYLEPKDREIN</sequence>
<dbReference type="CDD" id="cd00141">
    <property type="entry name" value="NT_POLXc"/>
    <property type="match status" value="1"/>
</dbReference>
<dbReference type="EMBL" id="MN739178">
    <property type="protein sequence ID" value="QHS92392.1"/>
    <property type="molecule type" value="Genomic_DNA"/>
</dbReference>
<keyword evidence="8" id="KW-0460">Magnesium</keyword>
<dbReference type="SMART" id="SM00483">
    <property type="entry name" value="POLXc"/>
    <property type="match status" value="1"/>
</dbReference>
<keyword evidence="6" id="KW-0479">Metal-binding</keyword>
<dbReference type="Gene3D" id="3.30.460.10">
    <property type="entry name" value="Beta Polymerase, domain 2"/>
    <property type="match status" value="1"/>
</dbReference>
<dbReference type="InterPro" id="IPR027421">
    <property type="entry name" value="DNA_pol_lamdba_lyase_dom_sf"/>
</dbReference>
<dbReference type="PANTHER" id="PTHR11276">
    <property type="entry name" value="DNA POLYMERASE TYPE-X FAMILY MEMBER"/>
    <property type="match status" value="1"/>
</dbReference>
<dbReference type="Pfam" id="PF14716">
    <property type="entry name" value="HHH_8"/>
    <property type="match status" value="1"/>
</dbReference>
<dbReference type="PRINTS" id="PR00870">
    <property type="entry name" value="DNAPOLXBETA"/>
</dbReference>
<evidence type="ECO:0000256" key="3">
    <source>
        <dbReference type="ARBA" id="ARBA00022490"/>
    </source>
</evidence>